<evidence type="ECO:0000256" key="3">
    <source>
        <dbReference type="ARBA" id="ARBA00022692"/>
    </source>
</evidence>
<dbReference type="Gene3D" id="1.20.1250.20">
    <property type="entry name" value="MFS general substrate transporter like domains"/>
    <property type="match status" value="2"/>
</dbReference>
<name>A0A378NP80_9FIRM</name>
<dbReference type="AlphaFoldDB" id="A0A378NP80"/>
<dbReference type="GO" id="GO:0022857">
    <property type="term" value="F:transmembrane transporter activity"/>
    <property type="evidence" value="ECO:0007669"/>
    <property type="project" value="InterPro"/>
</dbReference>
<feature type="transmembrane region" description="Helical" evidence="6">
    <location>
        <begin position="381"/>
        <end position="401"/>
    </location>
</feature>
<keyword evidence="5 6" id="KW-0472">Membrane</keyword>
<dbReference type="Pfam" id="PF07690">
    <property type="entry name" value="MFS_1"/>
    <property type="match status" value="1"/>
</dbReference>
<evidence type="ECO:0000256" key="1">
    <source>
        <dbReference type="ARBA" id="ARBA00004651"/>
    </source>
</evidence>
<dbReference type="EMBL" id="UGPP01000001">
    <property type="protein sequence ID" value="STY70223.1"/>
    <property type="molecule type" value="Genomic_DNA"/>
</dbReference>
<gene>
    <name evidence="7" type="ORF">NCTC10571_00338</name>
</gene>
<evidence type="ECO:0000256" key="4">
    <source>
        <dbReference type="ARBA" id="ARBA00022989"/>
    </source>
</evidence>
<dbReference type="InterPro" id="IPR011701">
    <property type="entry name" value="MFS"/>
</dbReference>
<feature type="transmembrane region" description="Helical" evidence="6">
    <location>
        <begin position="12"/>
        <end position="32"/>
    </location>
</feature>
<dbReference type="PANTHER" id="PTHR43124">
    <property type="entry name" value="PURINE EFFLUX PUMP PBUE"/>
    <property type="match status" value="1"/>
</dbReference>
<evidence type="ECO:0000313" key="8">
    <source>
        <dbReference type="Proteomes" id="UP000255234"/>
    </source>
</evidence>
<keyword evidence="2" id="KW-1003">Cell membrane</keyword>
<feature type="transmembrane region" description="Helical" evidence="6">
    <location>
        <begin position="85"/>
        <end position="102"/>
    </location>
</feature>
<sequence length="410" mass="46539">MNTLTNVKKSQGIMMFIILLLSYIVFASNWVAGSNLSEKIVYHYFNGEQVSPMVSEVINYTITIARIFANLVAAYILLKLNPRKASIVALVLLCFSFVAVFAKNYWLYTIARMIMALGGSMIMVYMNTVVARFIANDEKIIASALVTASYNIGAGLVAIIFFLYKDVVISDWQHTMYVFSLFSILLLVLWTMLAKDFSPNDENTHHQEEYKYKDALTDKFVYCFSMGFGGFLFLYVMSLVSIPVKLVAQVNNGFNAEFMILAITMGGIVGTLFSILIGKVPFERKPFLLVHGIMMIIAMALGLYMAYINPGLAYFLFAIGGFVMFSQYSVYLNFPHELPNMNPRKLTIMFGVFWALGYTIYTVLNFIWSIILSYYGWDLSMVFYIVCSCIYIIFVFTFPALKVQTKRAIS</sequence>
<evidence type="ECO:0000256" key="6">
    <source>
        <dbReference type="SAM" id="Phobius"/>
    </source>
</evidence>
<feature type="transmembrane region" description="Helical" evidence="6">
    <location>
        <begin position="313"/>
        <end position="334"/>
    </location>
</feature>
<dbReference type="RefSeq" id="WP_115150943.1">
    <property type="nucleotide sequence ID" value="NZ_UGPP01000001.1"/>
</dbReference>
<feature type="transmembrane region" description="Helical" evidence="6">
    <location>
        <begin position="258"/>
        <end position="276"/>
    </location>
</feature>
<feature type="transmembrane region" description="Helical" evidence="6">
    <location>
        <begin position="220"/>
        <end position="238"/>
    </location>
</feature>
<dbReference type="CDD" id="cd06174">
    <property type="entry name" value="MFS"/>
    <property type="match status" value="1"/>
</dbReference>
<feature type="transmembrane region" description="Helical" evidence="6">
    <location>
        <begin position="57"/>
        <end position="78"/>
    </location>
</feature>
<dbReference type="InterPro" id="IPR050189">
    <property type="entry name" value="MFS_Efflux_Transporters"/>
</dbReference>
<dbReference type="STRING" id="1122216.GCA_000423385_01566"/>
<feature type="transmembrane region" description="Helical" evidence="6">
    <location>
        <begin position="140"/>
        <end position="164"/>
    </location>
</feature>
<feature type="transmembrane region" description="Helical" evidence="6">
    <location>
        <begin position="108"/>
        <end position="128"/>
    </location>
</feature>
<keyword evidence="4 6" id="KW-1133">Transmembrane helix</keyword>
<dbReference type="Proteomes" id="UP000255234">
    <property type="component" value="Unassembled WGS sequence"/>
</dbReference>
<protein>
    <submittedName>
        <fullName evidence="7">Arabinose efflux permease</fullName>
    </submittedName>
</protein>
<accession>A0A378NP80</accession>
<dbReference type="GO" id="GO:0005886">
    <property type="term" value="C:plasma membrane"/>
    <property type="evidence" value="ECO:0007669"/>
    <property type="project" value="UniProtKB-SubCell"/>
</dbReference>
<evidence type="ECO:0000256" key="2">
    <source>
        <dbReference type="ARBA" id="ARBA00022475"/>
    </source>
</evidence>
<dbReference type="InterPro" id="IPR036259">
    <property type="entry name" value="MFS_trans_sf"/>
</dbReference>
<reference evidence="7 8" key="1">
    <citation type="submission" date="2018-06" db="EMBL/GenBank/DDBJ databases">
        <authorList>
            <consortium name="Pathogen Informatics"/>
            <person name="Doyle S."/>
        </authorList>
    </citation>
    <scope>NUCLEOTIDE SEQUENCE [LARGE SCALE GENOMIC DNA]</scope>
    <source>
        <strain evidence="7 8">NCTC10571</strain>
    </source>
</reference>
<dbReference type="PANTHER" id="PTHR43124:SF3">
    <property type="entry name" value="CHLORAMPHENICOL EFFLUX PUMP RV0191"/>
    <property type="match status" value="1"/>
</dbReference>
<feature type="transmembrane region" description="Helical" evidence="6">
    <location>
        <begin position="346"/>
        <end position="375"/>
    </location>
</feature>
<organism evidence="7 8">
    <name type="scientific">Megamonas hypermegale</name>
    <dbReference type="NCBI Taxonomy" id="158847"/>
    <lineage>
        <taxon>Bacteria</taxon>
        <taxon>Bacillati</taxon>
        <taxon>Bacillota</taxon>
        <taxon>Negativicutes</taxon>
        <taxon>Selenomonadales</taxon>
        <taxon>Selenomonadaceae</taxon>
        <taxon>Megamonas</taxon>
    </lineage>
</organism>
<feature type="transmembrane region" description="Helical" evidence="6">
    <location>
        <begin position="176"/>
        <end position="193"/>
    </location>
</feature>
<comment type="subcellular location">
    <subcellularLocation>
        <location evidence="1">Cell membrane</location>
        <topology evidence="1">Multi-pass membrane protein</topology>
    </subcellularLocation>
</comment>
<keyword evidence="3 6" id="KW-0812">Transmembrane</keyword>
<proteinExistence type="predicted"/>
<feature type="transmembrane region" description="Helical" evidence="6">
    <location>
        <begin position="288"/>
        <end position="307"/>
    </location>
</feature>
<evidence type="ECO:0000256" key="5">
    <source>
        <dbReference type="ARBA" id="ARBA00023136"/>
    </source>
</evidence>
<dbReference type="SUPFAM" id="SSF103473">
    <property type="entry name" value="MFS general substrate transporter"/>
    <property type="match status" value="1"/>
</dbReference>
<evidence type="ECO:0000313" key="7">
    <source>
        <dbReference type="EMBL" id="STY70223.1"/>
    </source>
</evidence>